<dbReference type="InterPro" id="IPR039448">
    <property type="entry name" value="Beta_helix"/>
</dbReference>
<dbReference type="Gene3D" id="2.160.20.10">
    <property type="entry name" value="Single-stranded right-handed beta-helix, Pectin lyase-like"/>
    <property type="match status" value="1"/>
</dbReference>
<dbReference type="InterPro" id="IPR012334">
    <property type="entry name" value="Pectin_lyas_fold"/>
</dbReference>
<evidence type="ECO:0000259" key="1">
    <source>
        <dbReference type="Pfam" id="PF13229"/>
    </source>
</evidence>
<dbReference type="OrthoDB" id="222550at2"/>
<dbReference type="AlphaFoldDB" id="A0A413HCA6"/>
<dbReference type="InterPro" id="IPR011050">
    <property type="entry name" value="Pectin_lyase_fold/virulence"/>
</dbReference>
<protein>
    <recommendedName>
        <fullName evidence="1">Right handed beta helix domain-containing protein</fullName>
    </recommendedName>
</protein>
<reference evidence="2 3" key="1">
    <citation type="submission" date="2018-08" db="EMBL/GenBank/DDBJ databases">
        <title>A genome reference for cultivated species of the human gut microbiota.</title>
        <authorList>
            <person name="Zou Y."/>
            <person name="Xue W."/>
            <person name="Luo G."/>
        </authorList>
    </citation>
    <scope>NUCLEOTIDE SEQUENCE [LARGE SCALE GENOMIC DNA]</scope>
    <source>
        <strain evidence="2 3">OF03-9BH</strain>
    </source>
</reference>
<dbReference type="Pfam" id="PF13229">
    <property type="entry name" value="Beta_helix"/>
    <property type="match status" value="1"/>
</dbReference>
<organism evidence="2 3">
    <name type="scientific">Bacteroides stercorirosoris</name>
    <dbReference type="NCBI Taxonomy" id="871324"/>
    <lineage>
        <taxon>Bacteria</taxon>
        <taxon>Pseudomonadati</taxon>
        <taxon>Bacteroidota</taxon>
        <taxon>Bacteroidia</taxon>
        <taxon>Bacteroidales</taxon>
        <taxon>Bacteroidaceae</taxon>
        <taxon>Bacteroides</taxon>
    </lineage>
</organism>
<dbReference type="SUPFAM" id="SSF51126">
    <property type="entry name" value="Pectin lyase-like"/>
    <property type="match status" value="1"/>
</dbReference>
<evidence type="ECO:0000313" key="3">
    <source>
        <dbReference type="Proteomes" id="UP000286075"/>
    </source>
</evidence>
<feature type="domain" description="Right handed beta helix" evidence="1">
    <location>
        <begin position="195"/>
        <end position="354"/>
    </location>
</feature>
<accession>A0A413HCA6</accession>
<comment type="caution">
    <text evidence="2">The sequence shown here is derived from an EMBL/GenBank/DDBJ whole genome shotgun (WGS) entry which is preliminary data.</text>
</comment>
<gene>
    <name evidence="2" type="ORF">DXA68_00015</name>
</gene>
<dbReference type="InterPro" id="IPR006626">
    <property type="entry name" value="PbH1"/>
</dbReference>
<dbReference type="EMBL" id="QSCF01000001">
    <property type="protein sequence ID" value="RGX81364.1"/>
    <property type="molecule type" value="Genomic_DNA"/>
</dbReference>
<dbReference type="Proteomes" id="UP000286075">
    <property type="component" value="Unassembled WGS sequence"/>
</dbReference>
<sequence>MDTIKDIYQSIYDYYINVKGIKLPYTKQFIQKHVHPDFSIGTLTGLKYHPVKSRQMMKTLPVLDFLKPTEIGALNAPTRDIPSGSIRVNPGESVQDVIDRHRGSGKCIVLERGVHILKAPLKIYSGITLCGYGKQSVLYLSPEMRTATVINAEDNISNFTLRDVLIEGAINVKENSDPNHDRRLRLYMLAPSREGIIIRSENGGRIENLTFENVTLQNFTKNGMLIVGGSGIKINRCNFTDNGAAVVPGSGFHHNLNLSYVTNGSVTNSRFCSSPWGNGISISFCKKITVSNNEMCRNKLSGIYCVDSENISINNNLTEGNDEDGINIDALYRGCNTVEIQSNLSQNNSRKGIRTNCVTALKQKDNKLLINRSECIN</sequence>
<evidence type="ECO:0000313" key="2">
    <source>
        <dbReference type="EMBL" id="RGX81364.1"/>
    </source>
</evidence>
<name>A0A413HCA6_9BACE</name>
<proteinExistence type="predicted"/>
<dbReference type="SMART" id="SM00710">
    <property type="entry name" value="PbH1"/>
    <property type="match status" value="6"/>
</dbReference>